<dbReference type="SUPFAM" id="SSF52058">
    <property type="entry name" value="L domain-like"/>
    <property type="match status" value="1"/>
</dbReference>
<dbReference type="InterPro" id="IPR056789">
    <property type="entry name" value="LRR_R13L1-DRL21"/>
</dbReference>
<accession>A0A8J5ZGG4</accession>
<keyword evidence="2" id="KW-0611">Plant defense</keyword>
<proteinExistence type="predicted"/>
<dbReference type="InterPro" id="IPR002182">
    <property type="entry name" value="NB-ARC"/>
</dbReference>
<feature type="domain" description="R13L1/DRL21-like LRR repeat region" evidence="4">
    <location>
        <begin position="236"/>
        <end position="323"/>
    </location>
</feature>
<keyword evidence="6" id="KW-1185">Reference proteome</keyword>
<evidence type="ECO:0000259" key="3">
    <source>
        <dbReference type="Pfam" id="PF00931"/>
    </source>
</evidence>
<dbReference type="OrthoDB" id="1749024at2759"/>
<name>A0A8J5ZGG4_9ROSI</name>
<dbReference type="InterPro" id="IPR027417">
    <property type="entry name" value="P-loop_NTPase"/>
</dbReference>
<dbReference type="PANTHER" id="PTHR36766:SF70">
    <property type="entry name" value="DISEASE RESISTANCE PROTEIN RGA4"/>
    <property type="match status" value="1"/>
</dbReference>
<evidence type="ECO:0000259" key="4">
    <source>
        <dbReference type="Pfam" id="PF25019"/>
    </source>
</evidence>
<dbReference type="PANTHER" id="PTHR36766">
    <property type="entry name" value="PLANT BROAD-SPECTRUM MILDEW RESISTANCE PROTEIN RPW8"/>
    <property type="match status" value="1"/>
</dbReference>
<dbReference type="AlphaFoldDB" id="A0A8J5ZGG4"/>
<evidence type="ECO:0008006" key="7">
    <source>
        <dbReference type="Google" id="ProtNLM"/>
    </source>
</evidence>
<evidence type="ECO:0000256" key="2">
    <source>
        <dbReference type="ARBA" id="ARBA00022821"/>
    </source>
</evidence>
<dbReference type="Pfam" id="PF00931">
    <property type="entry name" value="NB-ARC"/>
    <property type="match status" value="1"/>
</dbReference>
<evidence type="ECO:0000256" key="1">
    <source>
        <dbReference type="ARBA" id="ARBA00022614"/>
    </source>
</evidence>
<protein>
    <recommendedName>
        <fullName evidence="7">NB-ARC domain-containing protein</fullName>
    </recommendedName>
</protein>
<dbReference type="GO" id="GO:0043531">
    <property type="term" value="F:ADP binding"/>
    <property type="evidence" value="ECO:0007669"/>
    <property type="project" value="InterPro"/>
</dbReference>
<feature type="domain" description="NB-ARC" evidence="3">
    <location>
        <begin position="111"/>
        <end position="169"/>
    </location>
</feature>
<evidence type="ECO:0000313" key="5">
    <source>
        <dbReference type="EMBL" id="KAG8501330.1"/>
    </source>
</evidence>
<dbReference type="GO" id="GO:0006952">
    <property type="term" value="P:defense response"/>
    <property type="evidence" value="ECO:0007669"/>
    <property type="project" value="UniProtKB-KW"/>
</dbReference>
<comment type="caution">
    <text evidence="5">The sequence shown here is derived from an EMBL/GenBank/DDBJ whole genome shotgun (WGS) entry which is preliminary data.</text>
</comment>
<organism evidence="5 6">
    <name type="scientific">Gossypium anomalum</name>
    <dbReference type="NCBI Taxonomy" id="47600"/>
    <lineage>
        <taxon>Eukaryota</taxon>
        <taxon>Viridiplantae</taxon>
        <taxon>Streptophyta</taxon>
        <taxon>Embryophyta</taxon>
        <taxon>Tracheophyta</taxon>
        <taxon>Spermatophyta</taxon>
        <taxon>Magnoliopsida</taxon>
        <taxon>eudicotyledons</taxon>
        <taxon>Gunneridae</taxon>
        <taxon>Pentapetalae</taxon>
        <taxon>rosids</taxon>
        <taxon>malvids</taxon>
        <taxon>Malvales</taxon>
        <taxon>Malvaceae</taxon>
        <taxon>Malvoideae</taxon>
        <taxon>Gossypium</taxon>
    </lineage>
</organism>
<dbReference type="InterPro" id="IPR032675">
    <property type="entry name" value="LRR_dom_sf"/>
</dbReference>
<keyword evidence="1" id="KW-0433">Leucine-rich repeat</keyword>
<dbReference type="Pfam" id="PF25019">
    <property type="entry name" value="LRR_R13L1-DRL21"/>
    <property type="match status" value="1"/>
</dbReference>
<dbReference type="SUPFAM" id="SSF52540">
    <property type="entry name" value="P-loop containing nucleoside triphosphate hydrolases"/>
    <property type="match status" value="1"/>
</dbReference>
<evidence type="ECO:0000313" key="6">
    <source>
        <dbReference type="Proteomes" id="UP000701853"/>
    </source>
</evidence>
<dbReference type="Gene3D" id="3.80.10.10">
    <property type="entry name" value="Ribonuclease Inhibitor"/>
    <property type="match status" value="4"/>
</dbReference>
<dbReference type="EMBL" id="JAHUZN010000002">
    <property type="protein sequence ID" value="KAG8501330.1"/>
    <property type="molecule type" value="Genomic_DNA"/>
</dbReference>
<dbReference type="Proteomes" id="UP000701853">
    <property type="component" value="Chromosome 2"/>
</dbReference>
<gene>
    <name evidence="5" type="ORF">CXB51_003512</name>
</gene>
<reference evidence="5 6" key="1">
    <citation type="journal article" date="2021" name="bioRxiv">
        <title>The Gossypium anomalum genome as a resource for cotton improvement and evolutionary analysis of hybrid incompatibility.</title>
        <authorList>
            <person name="Grover C.E."/>
            <person name="Yuan D."/>
            <person name="Arick M.A."/>
            <person name="Miller E.R."/>
            <person name="Hu G."/>
            <person name="Peterson D.G."/>
            <person name="Wendel J.F."/>
            <person name="Udall J.A."/>
        </authorList>
    </citation>
    <scope>NUCLEOTIDE SEQUENCE [LARGE SCALE GENOMIC DNA]</scope>
    <source>
        <strain evidence="5">JFW-Udall</strain>
        <tissue evidence="5">Leaf</tissue>
    </source>
</reference>
<dbReference type="Gene3D" id="3.40.50.300">
    <property type="entry name" value="P-loop containing nucleotide triphosphate hydrolases"/>
    <property type="match status" value="1"/>
</dbReference>
<sequence>MKDEASRLFLTFQTFQTTDAKMAEALLGDIVNEVVVKMANKSKDILISLDDLNNLASQFGLQQRAIDHVTPVPAYREPKVETISYRGHSNIVRRKHDVSKKIEGAKGGKDQINYLLVLDDVWDVMKWEDLQPCLEGINTNGGNRVIVTTHKEAVASTVQARSEIHVFKELLKSFKFKRLRVLKLVDAHFIFELPDSLGELKHLSTCILTVKSFNQIILETKLVFKHYPYFLWVQKGGVQLRRSSSYNSKEVMESLQLHSNLQSLTVSCYEGSSFPSWMLRPVGDFGLFLLNNLMELNLFYCENCESLPPLGQLQNLQFLNLRNLRKVKGMGNEFYFNQGIDDMNKVIKVFPALKKFTLSGMERLEEWTAMATTKTIMFPCFEELNMWDCPLLKSVPLTGQYLSLGSLRISNCKTLSKIGDKLSTSTCLKELDLHDCLNLSSIPDLKGFSSLQNLSIASCAELEQDWRQIIYLHTSTSLKILDLKFCFNLSLIPKLEGFSCLQNLSIQNCDELEVLPMTGRCSSLEKVNISSCKKLSKIGDGLSTSSYLNDLDLYGCPKLRPIPSLDGLSSLTELKLNIVGEGWSCLLPNMFRSNTSLRSLRLLKLPDLIWIPDDSLSRLYCLGKLTTAARIPISQFHLISQCLHSSCREKLKSLPPPQLQFLTALEALTIQEFQGIEALPERLGNLSSLRCLRIYSCNKLMYLPSVQVMRCLSKLQEICILYCPQLETRCDRESGPEWSKISHIPQMYINDRSLGMDTLKTVCELDPCIENRKRQQNSDYKVKENINDRHWT</sequence>